<evidence type="ECO:0000256" key="3">
    <source>
        <dbReference type="ARBA" id="ARBA00022679"/>
    </source>
</evidence>
<keyword evidence="11" id="KW-0150">Chloroplast</keyword>
<dbReference type="InterPro" id="IPR007066">
    <property type="entry name" value="RNA_pol_Rpb1_3"/>
</dbReference>
<dbReference type="EMBL" id="GQ231541">
    <property type="protein sequence ID" value="ACS36795.1"/>
    <property type="molecule type" value="Genomic_DNA"/>
</dbReference>
<dbReference type="GO" id="GO:0003899">
    <property type="term" value="F:DNA-directed RNA polymerase activity"/>
    <property type="evidence" value="ECO:0007669"/>
    <property type="project" value="UniProtKB-EC"/>
</dbReference>
<dbReference type="InterPro" id="IPR038120">
    <property type="entry name" value="Rpb1_funnel_sf"/>
</dbReference>
<dbReference type="PANTHER" id="PTHR19376:SF68">
    <property type="entry name" value="DNA-DIRECTED RNA POLYMERASE SUBUNIT BETA"/>
    <property type="match status" value="1"/>
</dbReference>
<keyword evidence="11" id="KW-0934">Plastid</keyword>
<reference evidence="11 12" key="1">
    <citation type="journal article" date="2010" name="J. Phycol.">
        <title>Analyses of the complete chloroplast genome sequences of two members of the pelagophyceae: Aureococcus anophagefferens CCMP1984 and Aureoumbra lagunensis CCMP1507.</title>
        <authorList>
            <person name="Ong H.C."/>
            <person name="Wilhelm S.W."/>
            <person name="Gobler C.J."/>
            <person name="Bullerjahn G."/>
            <person name="Jacobs M.A."/>
            <person name="McKay J."/>
            <person name="Sims E.H."/>
            <person name="Gillett W.G."/>
            <person name="Zhou Y."/>
            <person name="Haugen E."/>
            <person name="Rocap G."/>
            <person name="Cattolico R.A."/>
        </authorList>
    </citation>
    <scope>NUCLEOTIDE SEQUENCE [LARGE SCALE GENOMIC DNA]</scope>
    <source>
        <strain evidence="11 12">CCMP 1984</strain>
    </source>
</reference>
<dbReference type="Pfam" id="PF05000">
    <property type="entry name" value="RNA_pol_Rpb1_4"/>
    <property type="match status" value="1"/>
</dbReference>
<dbReference type="GO" id="GO:0000428">
    <property type="term" value="C:DNA-directed RNA polymerase complex"/>
    <property type="evidence" value="ECO:0007669"/>
    <property type="project" value="UniProtKB-KW"/>
</dbReference>
<evidence type="ECO:0000313" key="11">
    <source>
        <dbReference type="EMBL" id="ACS36795.1"/>
    </source>
</evidence>
<evidence type="ECO:0000259" key="8">
    <source>
        <dbReference type="Pfam" id="PF04983"/>
    </source>
</evidence>
<dbReference type="InterPro" id="IPR007081">
    <property type="entry name" value="RNA_pol_Rpb1_5"/>
</dbReference>
<dbReference type="PANTHER" id="PTHR19376">
    <property type="entry name" value="DNA-DIRECTED RNA POLYMERASE"/>
    <property type="match status" value="1"/>
</dbReference>
<keyword evidence="12" id="KW-1185">Reference proteome</keyword>
<dbReference type="GeneID" id="8097196"/>
<evidence type="ECO:0000256" key="5">
    <source>
        <dbReference type="ARBA" id="ARBA00022723"/>
    </source>
</evidence>
<dbReference type="NCBIfam" id="TIGR02388">
    <property type="entry name" value="rpoC2_cyan"/>
    <property type="match status" value="1"/>
</dbReference>
<keyword evidence="2 11" id="KW-0240">DNA-directed RNA polymerase</keyword>
<gene>
    <name evidence="11" type="primary">rpoC2</name>
    <name evidence="11" type="ORF">AuanCp012</name>
</gene>
<keyword evidence="3" id="KW-0808">Transferase</keyword>
<dbReference type="GO" id="GO:0046872">
    <property type="term" value="F:metal ion binding"/>
    <property type="evidence" value="ECO:0007669"/>
    <property type="project" value="UniProtKB-KW"/>
</dbReference>
<evidence type="ECO:0000256" key="2">
    <source>
        <dbReference type="ARBA" id="ARBA00022478"/>
    </source>
</evidence>
<dbReference type="AlphaFoldDB" id="C6KII9"/>
<dbReference type="GO" id="GO:0006351">
    <property type="term" value="P:DNA-templated transcription"/>
    <property type="evidence" value="ECO:0007669"/>
    <property type="project" value="InterPro"/>
</dbReference>
<keyword evidence="6" id="KW-0862">Zinc</keyword>
<accession>C6KII9</accession>
<dbReference type="Gene3D" id="1.10.132.30">
    <property type="match status" value="1"/>
</dbReference>
<keyword evidence="5" id="KW-0479">Metal-binding</keyword>
<dbReference type="Gene3D" id="2.40.50.100">
    <property type="match status" value="1"/>
</dbReference>
<sequence length="1154" mass="129796">MSIKQDIFYNKTINKKELKSIVHSTFQSYGIIKATNLAEKLKKTGFAFATQAGISISIEDLKVPPTKDTLFAKNNTQINLAYFYEKRGNINEIERFQKVIDTWHTTSEILKNQLVDFFKTSDPLNPVYMMAFSGARGNLSQVRQLVGMRGLMSDPNGQIIDLPIKTNFREGLSITDYVISSYGARKGIVDTALRTADSGYLTRRLVDVAQHVIIRELDCQTKNGVRLAYNPDQNLETRYLGRVLAQPVIDPISKQIILERNTTLTVAELKKIKFSTNFVLRSPLICESSRSICQKCYGWNLSQGQLVELADAVGVIAAQSIGEPGTQLTMRTFHTGGVFTGESSNQIRSTVSGQILFSANLKTVTSRTVYGEVLLKAQNSSEFFIFDADRKTLKRYPVKPEMLIFVDNKSFVTVGDVIAELPLANKRTTTQLKDVFTTVSGEVQFQNIQVAKNNNLIDNGLIWIAEGEIYDLFPSMLLKMRGSKIVKNNAIAQTKIISPIGGMVKFSQKNSSAGRFVITPPSIFILECVYKTSEDNLFLLNADNKLFTLHTENDKSFGRKVTNKFTLVTPHIAYYSRVRIGYGGHVQKLSTLLLCPEKMDVSSSKRPQTDIESFLIETSEDNCNWDKKIVYPGEVICDSISISKLSYCYLTSVNDKKSRLFIVPLKQGIIPKSPTVTEKFTHSLAEKVEYLVPSLKVEHGAVVLASEAFAEVRLEFSTPAVTHLKMGKSRLQFISLSKNARKRLALFDLYKLPSNFSGSKNLQTSVSNFISENQFIDPYSVIATLNIIAADTLAIENVKNVNNQPNRFLISLSKSYKECAPISSDLSKFLVIGDKMSDGNISDYSGYVIRDQKSSHVKIRLSTPFFVSQGTRILINHGSLIRQGESLCQLVYTRVISDDIVTGLPRIEQLLESRLEKNPCDLNERPGIVKSKNNDQVTVIEKRETRIYNLSQTVPSFLKKGELVRVAQPVDTRLIHPHNVLNVYFQYYRSFYELEKATKRSVTSIQILLLNLVQDVYRSQGIYISDKHVEIIVRQITSKVKILKYTSETTFPVGEFIEFEQVQYVNRAFHLTKKPMIEYEPVLLGITKVSLLTESFISAASFQETTRILTQAAVEGKVEWLRGLKENVILGRLIPAGTGFKAFNSTSMLNVRLD</sequence>
<feature type="domain" description="RNA polymerase Rpb1" evidence="8">
    <location>
        <begin position="7"/>
        <end position="61"/>
    </location>
</feature>
<keyword evidence="7" id="KW-0804">Transcription</keyword>
<dbReference type="InParanoid" id="C6KII9"/>
<dbReference type="KEGG" id="aaf:AuanCp012"/>
<evidence type="ECO:0000259" key="9">
    <source>
        <dbReference type="Pfam" id="PF04998"/>
    </source>
</evidence>
<protein>
    <recommendedName>
        <fullName evidence="1">DNA-directed RNA polymerase</fullName>
        <ecNumber evidence="1">2.7.7.6</ecNumber>
    </recommendedName>
</protein>
<dbReference type="FunCoup" id="C6KII9">
    <property type="interactions" value="2"/>
</dbReference>
<dbReference type="CDD" id="cd02655">
    <property type="entry name" value="RNAP_beta'_C"/>
    <property type="match status" value="1"/>
</dbReference>
<evidence type="ECO:0000259" key="10">
    <source>
        <dbReference type="Pfam" id="PF05000"/>
    </source>
</evidence>
<dbReference type="InterPro" id="IPR045867">
    <property type="entry name" value="DNA-dir_RpoC_beta_prime"/>
</dbReference>
<dbReference type="Pfam" id="PF04998">
    <property type="entry name" value="RNA_pol_Rpb1_5"/>
    <property type="match status" value="1"/>
</dbReference>
<dbReference type="InterPro" id="IPR012756">
    <property type="entry name" value="DNA-dir_RpoC2_beta_pp"/>
</dbReference>
<dbReference type="Gene3D" id="1.10.274.100">
    <property type="entry name" value="RNA polymerase Rpb1, domain 3"/>
    <property type="match status" value="1"/>
</dbReference>
<dbReference type="Proteomes" id="UP000002729">
    <property type="component" value="Chloroplast"/>
</dbReference>
<dbReference type="SUPFAM" id="SSF64484">
    <property type="entry name" value="beta and beta-prime subunits of DNA dependent RNA-polymerase"/>
    <property type="match status" value="1"/>
</dbReference>
<geneLocation type="chloroplast" evidence="11"/>
<evidence type="ECO:0000256" key="6">
    <source>
        <dbReference type="ARBA" id="ARBA00022833"/>
    </source>
</evidence>
<dbReference type="GO" id="GO:0003677">
    <property type="term" value="F:DNA binding"/>
    <property type="evidence" value="ECO:0007669"/>
    <property type="project" value="InterPro"/>
</dbReference>
<dbReference type="RefSeq" id="YP_003002031.1">
    <property type="nucleotide sequence ID" value="NC_012898.1"/>
</dbReference>
<dbReference type="Gene3D" id="1.10.150.390">
    <property type="match status" value="1"/>
</dbReference>
<keyword evidence="4" id="KW-0548">Nucleotidyltransferase</keyword>
<organism evidence="11 12">
    <name type="scientific">Aureococcus anophagefferens</name>
    <name type="common">Harmful bloom alga</name>
    <dbReference type="NCBI Taxonomy" id="44056"/>
    <lineage>
        <taxon>Eukaryota</taxon>
        <taxon>Sar</taxon>
        <taxon>Stramenopiles</taxon>
        <taxon>Ochrophyta</taxon>
        <taxon>Pelagophyceae</taxon>
        <taxon>Pelagomonadales</taxon>
        <taxon>Pelagomonadaceae</taxon>
        <taxon>Aureococcus</taxon>
    </lineage>
</organism>
<feature type="domain" description="RNA polymerase Rpb1" evidence="9">
    <location>
        <begin position="171"/>
        <end position="1061"/>
    </location>
</feature>
<feature type="domain" description="RNA polymerase Rpb1" evidence="10">
    <location>
        <begin position="90"/>
        <end position="169"/>
    </location>
</feature>
<dbReference type="Gene3D" id="1.10.1790.20">
    <property type="match status" value="1"/>
</dbReference>
<evidence type="ECO:0000256" key="7">
    <source>
        <dbReference type="ARBA" id="ARBA00023163"/>
    </source>
</evidence>
<evidence type="ECO:0000256" key="1">
    <source>
        <dbReference type="ARBA" id="ARBA00012418"/>
    </source>
</evidence>
<evidence type="ECO:0000256" key="4">
    <source>
        <dbReference type="ARBA" id="ARBA00022695"/>
    </source>
</evidence>
<dbReference type="InterPro" id="IPR042102">
    <property type="entry name" value="RNA_pol_Rpb1_3_sf"/>
</dbReference>
<dbReference type="InterPro" id="IPR007083">
    <property type="entry name" value="RNA_pol_Rpb1_4"/>
</dbReference>
<proteinExistence type="predicted"/>
<dbReference type="Pfam" id="PF04983">
    <property type="entry name" value="RNA_pol_Rpb1_3"/>
    <property type="match status" value="1"/>
</dbReference>
<evidence type="ECO:0000313" key="12">
    <source>
        <dbReference type="Proteomes" id="UP000002729"/>
    </source>
</evidence>
<name>C6KII9_AURAN</name>
<dbReference type="EC" id="2.7.7.6" evidence="1"/>